<gene>
    <name evidence="5" type="ORF">LCGC14_0204350</name>
</gene>
<dbReference type="FunFam" id="3.40.50.300:FF:000042">
    <property type="entry name" value="Maltose/maltodextrin ABC transporter, ATP-binding protein"/>
    <property type="match status" value="1"/>
</dbReference>
<feature type="domain" description="ABC transporter" evidence="4">
    <location>
        <begin position="4"/>
        <end position="238"/>
    </location>
</feature>
<accession>A0A0F9X291</accession>
<dbReference type="SMART" id="SM00382">
    <property type="entry name" value="AAA"/>
    <property type="match status" value="1"/>
</dbReference>
<keyword evidence="2" id="KW-0547">Nucleotide-binding</keyword>
<dbReference type="Pfam" id="PF00005">
    <property type="entry name" value="ABC_tran"/>
    <property type="match status" value="1"/>
</dbReference>
<evidence type="ECO:0000313" key="5">
    <source>
        <dbReference type="EMBL" id="KKN92906.1"/>
    </source>
</evidence>
<evidence type="ECO:0000259" key="4">
    <source>
        <dbReference type="PROSITE" id="PS50893"/>
    </source>
</evidence>
<reference evidence="5" key="1">
    <citation type="journal article" date="2015" name="Nature">
        <title>Complex archaea that bridge the gap between prokaryotes and eukaryotes.</title>
        <authorList>
            <person name="Spang A."/>
            <person name="Saw J.H."/>
            <person name="Jorgensen S.L."/>
            <person name="Zaremba-Niedzwiedzka K."/>
            <person name="Martijn J."/>
            <person name="Lind A.E."/>
            <person name="van Eijk R."/>
            <person name="Schleper C."/>
            <person name="Guy L."/>
            <person name="Ettema T.J."/>
        </authorList>
    </citation>
    <scope>NUCLEOTIDE SEQUENCE</scope>
</reference>
<sequence length="360" mass="38681">MKSIRIENITKVYDLARPDERAVDDVSLTVAEGELFFLLGPSGCGKTTLLRMIAGLTWPTAGRIHLGDRDVTDVSVDKRNTALVFQNYALWPHMTVAQNVEFGPKMKGVAAAQRRETAGRVLSIVQMEGYVRRKPVQLSGGQQQRVALARALAAEPDCLLLDEPLSNLDAKLRLQMRSELRRLIKSTGATAVYVTHDQKEAMSMADRIAVMNDGRIQQIGTPRDVYDHPGDRFVADFLGEGNFIEGRVAKTGATTVIETPAGQLLARIDDGPAAGATVTCCIRPERVTLQMGAVAARPEAAALPATVVGGVFLGEMAQLTCRLANDDVWKVTVLGESASAAPPEGAAVTLMVAGEHVVLV</sequence>
<protein>
    <recommendedName>
        <fullName evidence="4">ABC transporter domain-containing protein</fullName>
    </recommendedName>
</protein>
<dbReference type="SUPFAM" id="SSF52540">
    <property type="entry name" value="P-loop containing nucleoside triphosphate hydrolases"/>
    <property type="match status" value="1"/>
</dbReference>
<dbReference type="Gene3D" id="2.40.50.100">
    <property type="match status" value="1"/>
</dbReference>
<dbReference type="PANTHER" id="PTHR42781:SF4">
    <property type="entry name" value="SPERMIDINE_PUTRESCINE IMPORT ATP-BINDING PROTEIN POTA"/>
    <property type="match status" value="1"/>
</dbReference>
<evidence type="ECO:0000256" key="2">
    <source>
        <dbReference type="ARBA" id="ARBA00022741"/>
    </source>
</evidence>
<organism evidence="5">
    <name type="scientific">marine sediment metagenome</name>
    <dbReference type="NCBI Taxonomy" id="412755"/>
    <lineage>
        <taxon>unclassified sequences</taxon>
        <taxon>metagenomes</taxon>
        <taxon>ecological metagenomes</taxon>
    </lineage>
</organism>
<dbReference type="Gene3D" id="3.40.50.300">
    <property type="entry name" value="P-loop containing nucleotide triphosphate hydrolases"/>
    <property type="match status" value="1"/>
</dbReference>
<dbReference type="InterPro" id="IPR050093">
    <property type="entry name" value="ABC_SmlMolc_Importer"/>
</dbReference>
<dbReference type="InterPro" id="IPR003593">
    <property type="entry name" value="AAA+_ATPase"/>
</dbReference>
<keyword evidence="3" id="KW-0067">ATP-binding</keyword>
<dbReference type="SUPFAM" id="SSF50331">
    <property type="entry name" value="MOP-like"/>
    <property type="match status" value="1"/>
</dbReference>
<dbReference type="PROSITE" id="PS00211">
    <property type="entry name" value="ABC_TRANSPORTER_1"/>
    <property type="match status" value="1"/>
</dbReference>
<dbReference type="GO" id="GO:0043190">
    <property type="term" value="C:ATP-binding cassette (ABC) transporter complex"/>
    <property type="evidence" value="ECO:0007669"/>
    <property type="project" value="InterPro"/>
</dbReference>
<dbReference type="PROSITE" id="PS50893">
    <property type="entry name" value="ABC_TRANSPORTER_2"/>
    <property type="match status" value="1"/>
</dbReference>
<dbReference type="InterPro" id="IPR017871">
    <property type="entry name" value="ABC_transporter-like_CS"/>
</dbReference>
<dbReference type="GO" id="GO:0005524">
    <property type="term" value="F:ATP binding"/>
    <property type="evidence" value="ECO:0007669"/>
    <property type="project" value="UniProtKB-KW"/>
</dbReference>
<dbReference type="GO" id="GO:0016887">
    <property type="term" value="F:ATP hydrolysis activity"/>
    <property type="evidence" value="ECO:0007669"/>
    <property type="project" value="InterPro"/>
</dbReference>
<proteinExistence type="predicted"/>
<dbReference type="InterPro" id="IPR027417">
    <property type="entry name" value="P-loop_NTPase"/>
</dbReference>
<evidence type="ECO:0000256" key="3">
    <source>
        <dbReference type="ARBA" id="ARBA00022840"/>
    </source>
</evidence>
<name>A0A0F9X291_9ZZZZ</name>
<dbReference type="Pfam" id="PF08402">
    <property type="entry name" value="TOBE_2"/>
    <property type="match status" value="1"/>
</dbReference>
<evidence type="ECO:0000256" key="1">
    <source>
        <dbReference type="ARBA" id="ARBA00022448"/>
    </source>
</evidence>
<dbReference type="InterPro" id="IPR013611">
    <property type="entry name" value="Transp-assoc_OB_typ2"/>
</dbReference>
<dbReference type="GO" id="GO:0022857">
    <property type="term" value="F:transmembrane transporter activity"/>
    <property type="evidence" value="ECO:0007669"/>
    <property type="project" value="InterPro"/>
</dbReference>
<dbReference type="EMBL" id="LAZR01000091">
    <property type="protein sequence ID" value="KKN92906.1"/>
    <property type="molecule type" value="Genomic_DNA"/>
</dbReference>
<comment type="caution">
    <text evidence="5">The sequence shown here is derived from an EMBL/GenBank/DDBJ whole genome shotgun (WGS) entry which is preliminary data.</text>
</comment>
<dbReference type="AlphaFoldDB" id="A0A0F9X291"/>
<dbReference type="InterPro" id="IPR003439">
    <property type="entry name" value="ABC_transporter-like_ATP-bd"/>
</dbReference>
<keyword evidence="1" id="KW-0813">Transport</keyword>
<dbReference type="PANTHER" id="PTHR42781">
    <property type="entry name" value="SPERMIDINE/PUTRESCINE IMPORT ATP-BINDING PROTEIN POTA"/>
    <property type="match status" value="1"/>
</dbReference>
<dbReference type="InterPro" id="IPR008995">
    <property type="entry name" value="Mo/tungstate-bd_C_term_dom"/>
</dbReference>